<proteinExistence type="predicted"/>
<dbReference type="EMBL" id="GGEC01072602">
    <property type="protein sequence ID" value="MBX53086.1"/>
    <property type="molecule type" value="Transcribed_RNA"/>
</dbReference>
<name>A0A2P2PED8_RHIMU</name>
<dbReference type="AlphaFoldDB" id="A0A2P2PED8"/>
<organism evidence="1">
    <name type="scientific">Rhizophora mucronata</name>
    <name type="common">Asiatic mangrove</name>
    <dbReference type="NCBI Taxonomy" id="61149"/>
    <lineage>
        <taxon>Eukaryota</taxon>
        <taxon>Viridiplantae</taxon>
        <taxon>Streptophyta</taxon>
        <taxon>Embryophyta</taxon>
        <taxon>Tracheophyta</taxon>
        <taxon>Spermatophyta</taxon>
        <taxon>Magnoliopsida</taxon>
        <taxon>eudicotyledons</taxon>
        <taxon>Gunneridae</taxon>
        <taxon>Pentapetalae</taxon>
        <taxon>rosids</taxon>
        <taxon>fabids</taxon>
        <taxon>Malpighiales</taxon>
        <taxon>Rhizophoraceae</taxon>
        <taxon>Rhizophora</taxon>
    </lineage>
</organism>
<sequence length="28" mass="3297">MLHHNTAAHRFPEHNVSFSFSLKDNLFV</sequence>
<accession>A0A2P2PED8</accession>
<reference evidence="1" key="1">
    <citation type="submission" date="2018-02" db="EMBL/GenBank/DDBJ databases">
        <title>Rhizophora mucronata_Transcriptome.</title>
        <authorList>
            <person name="Meera S.P."/>
            <person name="Sreeshan A."/>
            <person name="Augustine A."/>
        </authorList>
    </citation>
    <scope>NUCLEOTIDE SEQUENCE</scope>
    <source>
        <tissue evidence="1">Leaf</tissue>
    </source>
</reference>
<evidence type="ECO:0000313" key="1">
    <source>
        <dbReference type="EMBL" id="MBX53086.1"/>
    </source>
</evidence>
<protein>
    <submittedName>
        <fullName evidence="1">Uncharacterized protein</fullName>
    </submittedName>
</protein>